<dbReference type="PANTHER" id="PTHR43265">
    <property type="entry name" value="ESTERASE ESTD"/>
    <property type="match status" value="1"/>
</dbReference>
<organism evidence="2 3">
    <name type="scientific">Symbiopectobacterium purcellii</name>
    <dbReference type="NCBI Taxonomy" id="2871826"/>
    <lineage>
        <taxon>Bacteria</taxon>
        <taxon>Pseudomonadati</taxon>
        <taxon>Pseudomonadota</taxon>
        <taxon>Gammaproteobacteria</taxon>
        <taxon>Enterobacterales</taxon>
        <taxon>Enterobacteriaceae</taxon>
    </lineage>
</organism>
<accession>A0ABX9AR39</accession>
<evidence type="ECO:0000259" key="1">
    <source>
        <dbReference type="Pfam" id="PF12146"/>
    </source>
</evidence>
<proteinExistence type="predicted"/>
<dbReference type="InterPro" id="IPR053145">
    <property type="entry name" value="AB_hydrolase_Est10"/>
</dbReference>
<dbReference type="Pfam" id="PF12146">
    <property type="entry name" value="Hydrolase_4"/>
    <property type="match status" value="1"/>
</dbReference>
<evidence type="ECO:0000313" key="3">
    <source>
        <dbReference type="Proteomes" id="UP000825886"/>
    </source>
</evidence>
<dbReference type="RefSeq" id="WP_222160679.1">
    <property type="nucleotide sequence ID" value="NZ_CP081864.1"/>
</dbReference>
<evidence type="ECO:0000313" key="2">
    <source>
        <dbReference type="EMBL" id="QZN97642.1"/>
    </source>
</evidence>
<dbReference type="SUPFAM" id="SSF53474">
    <property type="entry name" value="alpha/beta-Hydrolases"/>
    <property type="match status" value="1"/>
</dbReference>
<feature type="domain" description="Serine aminopeptidase S33" evidence="1">
    <location>
        <begin position="61"/>
        <end position="269"/>
    </location>
</feature>
<sequence length="335" mass="36528">MIKLVLSVVAFALIVISGIVLHGLSAFELPERAQQTLSFSLGDTHLEGTLLLPDNTQNPPVVLLVHGDGAQDRWSDGGYLPLVNALVAQGIGVFSWDKPGVAASSGEWLAQTLGDRADEAVAALHALRSRPELKGSRLGFLGFSQAGWVVPNASQRATADFIVLIGPAINWRDQSLYYMQQRLAAEGAESSAIAAAIATERAAYSQRFTPQTVMQPCASRCTRDDFERRNALADARQDIAAQRAPVMVLMGAQDLNVSSTETLTVWSRLLPVATSRCLREVKDATHGLLRAKWFNYQLSEQWPRWTQWGFLAAGQSAYAPGALDAIAEWILERRC</sequence>
<dbReference type="EMBL" id="CP081864">
    <property type="protein sequence ID" value="QZN97642.1"/>
    <property type="molecule type" value="Genomic_DNA"/>
</dbReference>
<dbReference type="InterPro" id="IPR029058">
    <property type="entry name" value="AB_hydrolase_fold"/>
</dbReference>
<dbReference type="Gene3D" id="3.40.50.1820">
    <property type="entry name" value="alpha/beta hydrolase"/>
    <property type="match status" value="1"/>
</dbReference>
<gene>
    <name evidence="2" type="ORF">K6K13_10165</name>
</gene>
<protein>
    <submittedName>
        <fullName evidence="2">Alpha/beta hydrolase</fullName>
    </submittedName>
</protein>
<dbReference type="Proteomes" id="UP000825886">
    <property type="component" value="Chromosome"/>
</dbReference>
<keyword evidence="2" id="KW-0378">Hydrolase</keyword>
<name>A0ABX9AR39_9ENTR</name>
<dbReference type="GO" id="GO:0016787">
    <property type="term" value="F:hydrolase activity"/>
    <property type="evidence" value="ECO:0007669"/>
    <property type="project" value="UniProtKB-KW"/>
</dbReference>
<keyword evidence="3" id="KW-1185">Reference proteome</keyword>
<reference evidence="2 3" key="1">
    <citation type="submission" date="2021-08" db="EMBL/GenBank/DDBJ databases">
        <title>Culture and genomic analysis of Symbiopectobacterium purcellii sp. nov. gen. nov., isolated from the leafhopper Empoasca decipiens.</title>
        <authorList>
            <person name="Nadal-Jimenez P."/>
            <person name="Siozios S."/>
            <person name="Halliday N."/>
            <person name="Camara M."/>
            <person name="Hurst G.D.D."/>
        </authorList>
    </citation>
    <scope>NUCLEOTIDE SEQUENCE [LARGE SCALE GENOMIC DNA]</scope>
    <source>
        <strain evidence="2 3">SyEd1</strain>
    </source>
</reference>
<dbReference type="PANTHER" id="PTHR43265:SF1">
    <property type="entry name" value="ESTERASE ESTD"/>
    <property type="match status" value="1"/>
</dbReference>
<dbReference type="InterPro" id="IPR022742">
    <property type="entry name" value="Hydrolase_4"/>
</dbReference>